<keyword evidence="8" id="KW-1185">Reference proteome</keyword>
<feature type="transmembrane region" description="Helical" evidence="6">
    <location>
        <begin position="182"/>
        <end position="199"/>
    </location>
</feature>
<dbReference type="Proteomes" id="UP000439752">
    <property type="component" value="Unassembled WGS sequence"/>
</dbReference>
<dbReference type="PANTHER" id="PTHR30250:SF21">
    <property type="entry name" value="LIPID II FLIPPASE MURJ"/>
    <property type="match status" value="1"/>
</dbReference>
<dbReference type="InterPro" id="IPR024923">
    <property type="entry name" value="PG_synth_SpoVB"/>
</dbReference>
<gene>
    <name evidence="7" type="ORF">EXIGUO9Y_270196</name>
</gene>
<dbReference type="CDD" id="cd13124">
    <property type="entry name" value="MATE_SpoVB_like"/>
    <property type="match status" value="1"/>
</dbReference>
<protein>
    <submittedName>
        <fullName evidence="7">Polysaccharide biosynthesis protein</fullName>
    </submittedName>
</protein>
<dbReference type="InterPro" id="IPR050833">
    <property type="entry name" value="Poly_Biosynth_Transport"/>
</dbReference>
<dbReference type="GO" id="GO:0042910">
    <property type="term" value="F:xenobiotic transmembrane transporter activity"/>
    <property type="evidence" value="ECO:0007669"/>
    <property type="project" value="InterPro"/>
</dbReference>
<dbReference type="GO" id="GO:0015297">
    <property type="term" value="F:antiporter activity"/>
    <property type="evidence" value="ECO:0007669"/>
    <property type="project" value="InterPro"/>
</dbReference>
<proteinExistence type="predicted"/>
<keyword evidence="2" id="KW-1003">Cell membrane</keyword>
<evidence type="ECO:0000313" key="8">
    <source>
        <dbReference type="Proteomes" id="UP000439752"/>
    </source>
</evidence>
<feature type="transmembrane region" description="Helical" evidence="6">
    <location>
        <begin position="102"/>
        <end position="122"/>
    </location>
</feature>
<evidence type="ECO:0000313" key="7">
    <source>
        <dbReference type="EMBL" id="VWX36223.1"/>
    </source>
</evidence>
<sequence length="554" mass="59610">MATVNKKQSTSSSNSGFVRGTMLLSGASLISRALGLIYLFPFQFMVGATGIMFYTYAYNYYAIMIGLATAGIPVAVSKFVAKYNALGEYDTSERLYRSGLKIMSLTGIVSFIALFLLAPYLAHRAIPGGDVNSASYIDAVTMTIRGVSFALLLIPPMSMTRGYFQGHQSMGPTAISQILEQIVRIVFLLAGVSIAIYIFDADAAWAATIATFSAFIGAIGSVAILVYYFRKRAPGLQELRDSQTVQSPERPLTDLYKELLTYAIPIVMVGLSTPLYQVIDQNTMNAALQSIGYTLEAAGNATAYLIADSHKIVLIPVSVATGLSLSATPLLTASFTQGNMKKVKKQISQIYQLAFFVTIPAVVGMILLSQETFHVLFPKDQEAWVYLLSYAPSALFLALYSVTAAVLQGINRQYFTIIATLAGLLTKYLLNAPLIHLTGDGTGAGYATILGYFVATGLMFFRITQTVDFPFSSVLRRTSLIMIISAIMGIGVGLVKWGMVAFLPETTLASLAILIVGAGIGIVIFAGLAIWTGLAEAVLGRKFSMKRGRGNAAR</sequence>
<feature type="transmembrane region" description="Helical" evidence="6">
    <location>
        <begin position="481"/>
        <end position="503"/>
    </location>
</feature>
<evidence type="ECO:0000256" key="4">
    <source>
        <dbReference type="ARBA" id="ARBA00022989"/>
    </source>
</evidence>
<name>A0A653IB15_9BACL</name>
<evidence type="ECO:0000256" key="2">
    <source>
        <dbReference type="ARBA" id="ARBA00022475"/>
    </source>
</evidence>
<evidence type="ECO:0000256" key="6">
    <source>
        <dbReference type="SAM" id="Phobius"/>
    </source>
</evidence>
<dbReference type="GO" id="GO:0005886">
    <property type="term" value="C:plasma membrane"/>
    <property type="evidence" value="ECO:0007669"/>
    <property type="project" value="UniProtKB-SubCell"/>
</dbReference>
<feature type="transmembrane region" description="Helical" evidence="6">
    <location>
        <begin position="443"/>
        <end position="461"/>
    </location>
</feature>
<dbReference type="InterPro" id="IPR002528">
    <property type="entry name" value="MATE_fam"/>
</dbReference>
<evidence type="ECO:0000256" key="1">
    <source>
        <dbReference type="ARBA" id="ARBA00004651"/>
    </source>
</evidence>
<feature type="transmembrane region" description="Helical" evidence="6">
    <location>
        <begin position="383"/>
        <end position="407"/>
    </location>
</feature>
<dbReference type="EMBL" id="CABWKQ010000020">
    <property type="protein sequence ID" value="VWX36223.1"/>
    <property type="molecule type" value="Genomic_DNA"/>
</dbReference>
<keyword evidence="4 6" id="KW-1133">Transmembrane helix</keyword>
<feature type="transmembrane region" description="Helical" evidence="6">
    <location>
        <begin position="134"/>
        <end position="154"/>
    </location>
</feature>
<feature type="transmembrane region" description="Helical" evidence="6">
    <location>
        <begin position="60"/>
        <end position="81"/>
    </location>
</feature>
<feature type="transmembrane region" description="Helical" evidence="6">
    <location>
        <begin position="414"/>
        <end position="437"/>
    </location>
</feature>
<dbReference type="AlphaFoldDB" id="A0A653IB15"/>
<reference evidence="7 8" key="1">
    <citation type="submission" date="2019-10" db="EMBL/GenBank/DDBJ databases">
        <authorList>
            <person name="Karimi E."/>
        </authorList>
    </citation>
    <scope>NUCLEOTIDE SEQUENCE [LARGE SCALE GENOMIC DNA]</scope>
    <source>
        <strain evidence="7">Exiguobacterium sp. 9Y</strain>
    </source>
</reference>
<dbReference type="PANTHER" id="PTHR30250">
    <property type="entry name" value="PST FAMILY PREDICTED COLANIC ACID TRANSPORTER"/>
    <property type="match status" value="1"/>
</dbReference>
<feature type="transmembrane region" description="Helical" evidence="6">
    <location>
        <begin position="205"/>
        <end position="229"/>
    </location>
</feature>
<dbReference type="PIRSF" id="PIRSF038958">
    <property type="entry name" value="PG_synth_SpoVB"/>
    <property type="match status" value="1"/>
</dbReference>
<evidence type="ECO:0000256" key="5">
    <source>
        <dbReference type="ARBA" id="ARBA00023136"/>
    </source>
</evidence>
<evidence type="ECO:0000256" key="3">
    <source>
        <dbReference type="ARBA" id="ARBA00022692"/>
    </source>
</evidence>
<dbReference type="InterPro" id="IPR002797">
    <property type="entry name" value="Polysacc_synth"/>
</dbReference>
<dbReference type="RefSeq" id="WP_159173466.1">
    <property type="nucleotide sequence ID" value="NZ_LR732312.1"/>
</dbReference>
<feature type="transmembrane region" description="Helical" evidence="6">
    <location>
        <begin position="21"/>
        <end position="40"/>
    </location>
</feature>
<accession>A0A653IB15</accession>
<keyword evidence="3 6" id="KW-0812">Transmembrane</keyword>
<dbReference type="Pfam" id="PF01943">
    <property type="entry name" value="Polysacc_synt"/>
    <property type="match status" value="1"/>
</dbReference>
<feature type="transmembrane region" description="Helical" evidence="6">
    <location>
        <begin position="259"/>
        <end position="279"/>
    </location>
</feature>
<comment type="subcellular location">
    <subcellularLocation>
        <location evidence="1">Cell membrane</location>
        <topology evidence="1">Multi-pass membrane protein</topology>
    </subcellularLocation>
</comment>
<feature type="transmembrane region" description="Helical" evidence="6">
    <location>
        <begin position="509"/>
        <end position="539"/>
    </location>
</feature>
<organism evidence="7 8">
    <name type="scientific">Exiguobacterium oxidotolerans</name>
    <dbReference type="NCBI Taxonomy" id="223958"/>
    <lineage>
        <taxon>Bacteria</taxon>
        <taxon>Bacillati</taxon>
        <taxon>Bacillota</taxon>
        <taxon>Bacilli</taxon>
        <taxon>Bacillales</taxon>
        <taxon>Bacillales Family XII. Incertae Sedis</taxon>
        <taxon>Exiguobacterium</taxon>
    </lineage>
</organism>
<dbReference type="Pfam" id="PF01554">
    <property type="entry name" value="MatE"/>
    <property type="match status" value="1"/>
</dbReference>
<feature type="transmembrane region" description="Helical" evidence="6">
    <location>
        <begin position="353"/>
        <end position="377"/>
    </location>
</feature>
<feature type="transmembrane region" description="Helical" evidence="6">
    <location>
        <begin position="312"/>
        <end position="332"/>
    </location>
</feature>
<keyword evidence="5 6" id="KW-0472">Membrane</keyword>